<dbReference type="OrthoDB" id="10033061at2759"/>
<keyword evidence="6" id="KW-1185">Reference proteome</keyword>
<keyword evidence="2" id="KW-1133">Transmembrane helix</keyword>
<evidence type="ECO:0000256" key="1">
    <source>
        <dbReference type="SAM" id="MobiDB-lite"/>
    </source>
</evidence>
<feature type="compositionally biased region" description="Low complexity" evidence="1">
    <location>
        <begin position="317"/>
        <end position="334"/>
    </location>
</feature>
<feature type="domain" description="BEN" evidence="3">
    <location>
        <begin position="189"/>
        <end position="274"/>
    </location>
</feature>
<sequence>MQLLGYSFCIIVVVNLCLWSIFCVMVEATSVYSNDIGGGARHENQHQQDNKISLSTYHPTTMMTEMRSNPLNIPEQSLEYFITDMRKTIANQVGTQQCVVLNSIDRKRKYPDNLSNNINIIENVTEENDYKQKYFDLLGRYENLKTKYSILAKEHDLCKRTVPVPPPETEQWLRTVLAKVELLKEGGGPTGKIPLSPHSLRSCVRDTPSNTARQIVRRLFSKEDLANMSASKIDNELMNDIIAFVRSKHPLHPIETSKIKAAISNLCVQARRELKGPSSSHAQHVHNNNNKNNTIGTSIIVTSNQQNNNNTPYSSLTDMSTTTTTPQTVTVKYE</sequence>
<evidence type="ECO:0000313" key="6">
    <source>
        <dbReference type="Proteomes" id="UP000663829"/>
    </source>
</evidence>
<feature type="compositionally biased region" description="Polar residues" evidence="1">
    <location>
        <begin position="304"/>
        <end position="316"/>
    </location>
</feature>
<name>A0A814GD41_9BILA</name>
<dbReference type="Proteomes" id="UP000681722">
    <property type="component" value="Unassembled WGS sequence"/>
</dbReference>
<reference evidence="4" key="1">
    <citation type="submission" date="2021-02" db="EMBL/GenBank/DDBJ databases">
        <authorList>
            <person name="Nowell W R."/>
        </authorList>
    </citation>
    <scope>NUCLEOTIDE SEQUENCE</scope>
</reference>
<dbReference type="EMBL" id="CAJNOQ010003065">
    <property type="protein sequence ID" value="CAF0993483.1"/>
    <property type="molecule type" value="Genomic_DNA"/>
</dbReference>
<dbReference type="GO" id="GO:0003677">
    <property type="term" value="F:DNA binding"/>
    <property type="evidence" value="ECO:0007669"/>
    <property type="project" value="InterPro"/>
</dbReference>
<comment type="caution">
    <text evidence="4">The sequence shown here is derived from an EMBL/GenBank/DDBJ whole genome shotgun (WGS) entry which is preliminary data.</text>
</comment>
<gene>
    <name evidence="4" type="ORF">GPM918_LOCUS13376</name>
    <name evidence="5" type="ORF">SRO942_LOCUS13376</name>
</gene>
<dbReference type="EMBL" id="CAJOBC010003065">
    <property type="protein sequence ID" value="CAF3765300.1"/>
    <property type="molecule type" value="Genomic_DNA"/>
</dbReference>
<organism evidence="4 6">
    <name type="scientific">Didymodactylos carnosus</name>
    <dbReference type="NCBI Taxonomy" id="1234261"/>
    <lineage>
        <taxon>Eukaryota</taxon>
        <taxon>Metazoa</taxon>
        <taxon>Spiralia</taxon>
        <taxon>Gnathifera</taxon>
        <taxon>Rotifera</taxon>
        <taxon>Eurotatoria</taxon>
        <taxon>Bdelloidea</taxon>
        <taxon>Philodinida</taxon>
        <taxon>Philodinidae</taxon>
        <taxon>Didymodactylos</taxon>
    </lineage>
</organism>
<evidence type="ECO:0000256" key="2">
    <source>
        <dbReference type="SAM" id="Phobius"/>
    </source>
</evidence>
<proteinExistence type="predicted"/>
<feature type="transmembrane region" description="Helical" evidence="2">
    <location>
        <begin position="6"/>
        <end position="26"/>
    </location>
</feature>
<evidence type="ECO:0000313" key="4">
    <source>
        <dbReference type="EMBL" id="CAF0993483.1"/>
    </source>
</evidence>
<dbReference type="Proteomes" id="UP000663829">
    <property type="component" value="Unassembled WGS sequence"/>
</dbReference>
<dbReference type="AlphaFoldDB" id="A0A814GD41"/>
<accession>A0A814GD41</accession>
<keyword evidence="2" id="KW-0472">Membrane</keyword>
<dbReference type="InterPro" id="IPR018379">
    <property type="entry name" value="BEN_domain"/>
</dbReference>
<evidence type="ECO:0000259" key="3">
    <source>
        <dbReference type="PROSITE" id="PS51457"/>
    </source>
</evidence>
<dbReference type="PROSITE" id="PS51457">
    <property type="entry name" value="BEN"/>
    <property type="match status" value="1"/>
</dbReference>
<evidence type="ECO:0000313" key="5">
    <source>
        <dbReference type="EMBL" id="CAF3765300.1"/>
    </source>
</evidence>
<protein>
    <recommendedName>
        <fullName evidence="3">BEN domain-containing protein</fullName>
    </recommendedName>
</protein>
<keyword evidence="2" id="KW-0812">Transmembrane</keyword>
<feature type="region of interest" description="Disordered" evidence="1">
    <location>
        <begin position="304"/>
        <end position="334"/>
    </location>
</feature>